<dbReference type="SMART" id="SM00228">
    <property type="entry name" value="PDZ"/>
    <property type="match status" value="10"/>
</dbReference>
<dbReference type="FunFam" id="2.30.42.10:FF:000038">
    <property type="entry name" value="Multiple PDZ domain protein isoform X1"/>
    <property type="match status" value="1"/>
</dbReference>
<dbReference type="GO" id="GO:0016020">
    <property type="term" value="C:membrane"/>
    <property type="evidence" value="ECO:0007669"/>
    <property type="project" value="UniProtKB-SubCell"/>
</dbReference>
<feature type="domain" description="PDZ" evidence="6">
    <location>
        <begin position="1315"/>
        <end position="1398"/>
    </location>
</feature>
<proteinExistence type="predicted"/>
<dbReference type="CDD" id="cd06674">
    <property type="entry name" value="PDZ11_MUPP1-PDZ9_PATJ-like"/>
    <property type="match status" value="1"/>
</dbReference>
<feature type="region of interest" description="Disordered" evidence="5">
    <location>
        <begin position="1704"/>
        <end position="1733"/>
    </location>
</feature>
<evidence type="ECO:0000313" key="7">
    <source>
        <dbReference type="EMBL" id="RWS31496.1"/>
    </source>
</evidence>
<evidence type="ECO:0000259" key="6">
    <source>
        <dbReference type="PROSITE" id="PS50106"/>
    </source>
</evidence>
<feature type="domain" description="PDZ" evidence="6">
    <location>
        <begin position="1733"/>
        <end position="1792"/>
    </location>
</feature>
<name>A0A443SVF0_9ACAR</name>
<feature type="domain" description="PDZ" evidence="6">
    <location>
        <begin position="883"/>
        <end position="975"/>
    </location>
</feature>
<feature type="domain" description="PDZ" evidence="6">
    <location>
        <begin position="607"/>
        <end position="677"/>
    </location>
</feature>
<dbReference type="FunFam" id="2.30.42.10:FF:000070">
    <property type="entry name" value="Multiple PDZ domain protein"/>
    <property type="match status" value="1"/>
</dbReference>
<dbReference type="PANTHER" id="PTHR19964:SF92">
    <property type="entry name" value="PATJ HOMOLOG"/>
    <property type="match status" value="1"/>
</dbReference>
<dbReference type="Proteomes" id="UP000288716">
    <property type="component" value="Unassembled WGS sequence"/>
</dbReference>
<feature type="compositionally biased region" description="Low complexity" evidence="5">
    <location>
        <begin position="853"/>
        <end position="874"/>
    </location>
</feature>
<keyword evidence="2" id="KW-0597">Phosphoprotein</keyword>
<sequence length="1792" mass="193933">METFEVELTKDQQGLGITIAGYVCEKEEISGIFVKSIAKGSAADLCCKIMINDQIIEVDGRSLYGYTNHQAVEVLRNTGKVVKLRLARYLRGTKYEQLQQAITSADTAPAPLLPFSPANKTTVIHVSDKTENVELSGVSQELLEEDETDIENYFVLSPTVEKRLVEKWSLLVGPEYDIVVSQIRKFKEGGGLGISLEGTVDLEDGKEVRPHHYIRAILPDGPVGVNGVLRSGDEILEVNGKELLMLNHLEVVSLLKELPINVRMVCARPKYPPVFEDSFTKLSANETSGVITSTSMQNVASPSSRDRLVKAKSDGSLAIGISNVIDSWKMKSRSLEPLTGLAMWSSDAQTIELVKGERGLGFSILDYQDPMNPNETVIVIRSLVPGGVAQQDGRLIPGDRLLFVNDMNLENASLDIAVQALKGAPKGVVRIGVAKPLPLPECTNGQQVSDTHRYVTQPFEMSEFSAERGLASNNRSAVLRGLRIRDSEEIEEQIISNLADKSLNSSEQSFAPSQEEEDEKFQELMYPETTPSTESLITCSVGSIPDRHVTSAPPHALPFSPFTPGECLLVRSDSRSSTPLEYVNSKGGFSPSPSSLVMPVPSALERTIRLRKGSDPLGLTLELVDRGINGMVVKSLARNGAVHKDGRIQVGDFLIAINSESLRNVTNSQARAILRRAQLLTTDILIKYVPSGDVTVHKQSTILAMQSNPSQTHGRVSPLSHLLIRTPSPSSPYFGRRGNESDPNLSSSEAQVEQLARRSSDTLERKSSVQLSSSQPMSASESVMKKDTAEPSPECDSVINRRTSKENVAHSVPINADISYHPNSLNAQDKENSIQVPDELHSRNSESISAQMSASLTNLSTSSSPSSTSGSSTLARQWGPPKTVELEREPDRGLGISIVGGKVDLFSLSSGHSVAGIYVKNVLPDSVAGKSGALKRGDRILEVGSVDLREATHEEAVDAIRNAQNPIKFVVQSLLLCPRESDASSPIKISIRTDKTDTSSSATLHAITSVTDEEGITERDITHSGDSTYTSSQGVLGTSLLSVGYSPPRSPTPELLQEGLQDDEKQELQSQLELMKSGFSKQEPWEEEEIVVTKKMTSMGSTDSESDEELELREFQGRVYIKDGVEIDRASAGNVKLSAHELLDDSPEDKFGYTTSDTKTTCRMISSVSFSNISFSFDSSEKIQKKYGDLTGEVLMVELQKGPIGLGLSLAGNRDRTKMSVFVCGLHPNGSAAKDGTVKVGDEILEVNGIVLYGRCHLNASATIKSLLGPVYKIIILRRDGALEEMAVRPLSQFPVHFEEDVLEEKYNKYTGVRTVTVRKSAHGLGIMIIEGKHSELGRGVFISDIQEGSPAEQAGLAVGDMILCVNQTDLIGADYDTAASTLKNAEGLLSIVVAKPSKVNKEGLHKDEKFSEEFAEEKSLTHPPQPAPKSLHLHKTDSMHVPAKNSSANGSLSQKAVQKSTVPTASNTASATTSTFNLSKARNFSTNAENGNYGEIHSFFNHGKESSEPAYDPKTCEIRTGKETVIEITKEKMGLGLSIVGGVDTPLGAVIIHEVYPDGAAALDGRLKPGDVILKVNDENLRNAPHEQAIAALRQTPSVIRMTVFREEAHATDSDLYDLMDIEISKKPGKGLGLSIVGRKNGPGVYVSEVVKGGIAEADGRLLQGDHILEVNGHDLRNATHEYAAAILKTTMGKIEMKIGRLKTGSRHGDSSENVAQASKSEEGSKESQSREIVLVRGRDGLGFSIVGGRGSPYGDFPIFVKNIFEKGAAAENGGLNRGDQIVAVNDRSLE</sequence>
<feature type="region of interest" description="Disordered" evidence="5">
    <location>
        <begin position="838"/>
        <end position="889"/>
    </location>
</feature>
<accession>A0A443SVF0</accession>
<dbReference type="Pfam" id="PF00595">
    <property type="entry name" value="PDZ"/>
    <property type="match status" value="10"/>
</dbReference>
<keyword evidence="3" id="KW-0677">Repeat</keyword>
<organism evidence="7 8">
    <name type="scientific">Leptotrombidium deliense</name>
    <dbReference type="NCBI Taxonomy" id="299467"/>
    <lineage>
        <taxon>Eukaryota</taxon>
        <taxon>Metazoa</taxon>
        <taxon>Ecdysozoa</taxon>
        <taxon>Arthropoda</taxon>
        <taxon>Chelicerata</taxon>
        <taxon>Arachnida</taxon>
        <taxon>Acari</taxon>
        <taxon>Acariformes</taxon>
        <taxon>Trombidiformes</taxon>
        <taxon>Prostigmata</taxon>
        <taxon>Anystina</taxon>
        <taxon>Parasitengona</taxon>
        <taxon>Trombiculoidea</taxon>
        <taxon>Trombiculidae</taxon>
        <taxon>Leptotrombidium</taxon>
    </lineage>
</organism>
<feature type="non-terminal residue" evidence="7">
    <location>
        <position position="1792"/>
    </location>
</feature>
<reference evidence="7 8" key="1">
    <citation type="journal article" date="2018" name="Gigascience">
        <title>Genomes of trombidid mites reveal novel predicted allergens and laterally-transferred genes associated with secondary metabolism.</title>
        <authorList>
            <person name="Dong X."/>
            <person name="Chaisiri K."/>
            <person name="Xia D."/>
            <person name="Armstrong S.D."/>
            <person name="Fang Y."/>
            <person name="Donnelly M.J."/>
            <person name="Kadowaki T."/>
            <person name="McGarry J.W."/>
            <person name="Darby A.C."/>
            <person name="Makepeace B.L."/>
        </authorList>
    </citation>
    <scope>NUCLEOTIDE SEQUENCE [LARGE SCALE GENOMIC DNA]</scope>
    <source>
        <strain evidence="7">UoL-UT</strain>
    </source>
</reference>
<feature type="region of interest" description="Disordered" evidence="5">
    <location>
        <begin position="727"/>
        <end position="825"/>
    </location>
</feature>
<dbReference type="VEuPathDB" id="VectorBase:LDEU000541"/>
<feature type="domain" description="PDZ" evidence="6">
    <location>
        <begin position="1622"/>
        <end position="1704"/>
    </location>
</feature>
<dbReference type="InterPro" id="IPR051342">
    <property type="entry name" value="PDZ_scaffold"/>
</dbReference>
<evidence type="ECO:0000256" key="2">
    <source>
        <dbReference type="ARBA" id="ARBA00022553"/>
    </source>
</evidence>
<feature type="domain" description="PDZ" evidence="6">
    <location>
        <begin position="5"/>
        <end position="90"/>
    </location>
</feature>
<feature type="compositionally biased region" description="Basic and acidic residues" evidence="5">
    <location>
        <begin position="755"/>
        <end position="767"/>
    </location>
</feature>
<dbReference type="CDD" id="cd06673">
    <property type="entry name" value="PDZ10_MUPP1-PDZ8_PATJ-like"/>
    <property type="match status" value="1"/>
</dbReference>
<dbReference type="EMBL" id="NCKV01000147">
    <property type="protein sequence ID" value="RWS31496.1"/>
    <property type="molecule type" value="Genomic_DNA"/>
</dbReference>
<evidence type="ECO:0000313" key="8">
    <source>
        <dbReference type="Proteomes" id="UP000288716"/>
    </source>
</evidence>
<evidence type="ECO:0000256" key="5">
    <source>
        <dbReference type="SAM" id="MobiDB-lite"/>
    </source>
</evidence>
<feature type="compositionally biased region" description="Basic and acidic residues" evidence="5">
    <location>
        <begin position="1721"/>
        <end position="1731"/>
    </location>
</feature>
<dbReference type="InterPro" id="IPR001478">
    <property type="entry name" value="PDZ"/>
</dbReference>
<feature type="compositionally biased region" description="Polar residues" evidence="5">
    <location>
        <begin position="741"/>
        <end position="751"/>
    </location>
</feature>
<dbReference type="CDD" id="cd06669">
    <property type="entry name" value="PDZ5_MUPP1-like"/>
    <property type="match status" value="1"/>
</dbReference>
<protein>
    <submittedName>
        <fullName evidence="7">Multiple PDZ domain protein-like protein</fullName>
    </submittedName>
</protein>
<dbReference type="PROSITE" id="PS50106">
    <property type="entry name" value="PDZ"/>
    <property type="match status" value="10"/>
</dbReference>
<feature type="domain" description="PDZ" evidence="6">
    <location>
        <begin position="180"/>
        <end position="270"/>
    </location>
</feature>
<dbReference type="STRING" id="299467.A0A443SVF0"/>
<keyword evidence="4" id="KW-0472">Membrane</keyword>
<evidence type="ECO:0000256" key="4">
    <source>
        <dbReference type="ARBA" id="ARBA00023136"/>
    </source>
</evidence>
<dbReference type="CDD" id="cd06670">
    <property type="entry name" value="PDZ6_MUPP1-like"/>
    <property type="match status" value="1"/>
</dbReference>
<dbReference type="CDD" id="cd06671">
    <property type="entry name" value="PDZ7_MUPP1-PD6_PATJ-like"/>
    <property type="match status" value="1"/>
</dbReference>
<feature type="compositionally biased region" description="Low complexity" evidence="5">
    <location>
        <begin position="768"/>
        <end position="782"/>
    </location>
</feature>
<dbReference type="SUPFAM" id="SSF50156">
    <property type="entry name" value="PDZ domain-like"/>
    <property type="match status" value="10"/>
</dbReference>
<comment type="subcellular location">
    <subcellularLocation>
        <location evidence="1">Membrane</location>
    </subcellularLocation>
</comment>
<dbReference type="CDD" id="cd06672">
    <property type="entry name" value="PDZ8_MUPP1-PDZ7_PATJ-PDZ2_INAD-like"/>
    <property type="match status" value="1"/>
</dbReference>
<dbReference type="PANTHER" id="PTHR19964">
    <property type="entry name" value="MULTIPLE PDZ DOMAIN PROTEIN"/>
    <property type="match status" value="1"/>
</dbReference>
<dbReference type="OrthoDB" id="6022242at2759"/>
<feature type="domain" description="PDZ" evidence="6">
    <location>
        <begin position="1196"/>
        <end position="1279"/>
    </location>
</feature>
<dbReference type="InterPro" id="IPR036034">
    <property type="entry name" value="PDZ_sf"/>
</dbReference>
<comment type="caution">
    <text evidence="7">The sequence shown here is derived from an EMBL/GenBank/DDBJ whole genome shotgun (WGS) entry which is preliminary data.</text>
</comment>
<dbReference type="Gene3D" id="2.30.42.10">
    <property type="match status" value="10"/>
</dbReference>
<gene>
    <name evidence="7" type="ORF">B4U80_07439</name>
</gene>
<evidence type="ECO:0000256" key="3">
    <source>
        <dbReference type="ARBA" id="ARBA00022737"/>
    </source>
</evidence>
<dbReference type="CDD" id="cd06791">
    <property type="entry name" value="PDZ3_MUPP1-like"/>
    <property type="match status" value="1"/>
</dbReference>
<feature type="domain" description="PDZ" evidence="6">
    <location>
        <begin position="1526"/>
        <end position="1609"/>
    </location>
</feature>
<keyword evidence="8" id="KW-1185">Reference proteome</keyword>
<evidence type="ECO:0000256" key="1">
    <source>
        <dbReference type="ARBA" id="ARBA00004370"/>
    </source>
</evidence>
<dbReference type="CDD" id="cd06668">
    <property type="entry name" value="PDZ4_MUPP1-like"/>
    <property type="match status" value="1"/>
</dbReference>
<dbReference type="CDD" id="cd23064">
    <property type="entry name" value="PDZ3_INAD-like"/>
    <property type="match status" value="1"/>
</dbReference>
<feature type="domain" description="PDZ" evidence="6">
    <location>
        <begin position="350"/>
        <end position="428"/>
    </location>
</feature>
<feature type="region of interest" description="Disordered" evidence="5">
    <location>
        <begin position="1413"/>
        <end position="1432"/>
    </location>
</feature>